<dbReference type="Gene3D" id="1.10.1420.10">
    <property type="match status" value="2"/>
</dbReference>
<dbReference type="AlphaFoldDB" id="D8M8Y2"/>
<dbReference type="PANTHER" id="PTHR11361:SF148">
    <property type="entry name" value="DNA MISMATCH REPAIR PROTEIN MSH6"/>
    <property type="match status" value="1"/>
</dbReference>
<protein>
    <recommendedName>
        <fullName evidence="6">DNA mismatch repair protein</fullName>
    </recommendedName>
</protein>
<feature type="compositionally biased region" description="Acidic residues" evidence="8">
    <location>
        <begin position="140"/>
        <end position="152"/>
    </location>
</feature>
<dbReference type="GO" id="GO:0140664">
    <property type="term" value="F:ATP-dependent DNA damage sensor activity"/>
    <property type="evidence" value="ECO:0007669"/>
    <property type="project" value="InterPro"/>
</dbReference>
<sequence length="1265" mass="143657">MVYWHYTISAAREARSSVYLLCSLLCSYDDGEVEWIDSTKEQYEIVESEAKGSDVANKKMEQEPEPEPETEPELKMEIETENKAESKQEIPTQHSPEQPHSAPEQPIIKNSPKPVKSSRKSQTSKSTDSDDAYQPNSNDDKDDDDDDEDDDIPIAKLRRFIVSDSDSDSDSDAPILSKKTPSKPAITPSVPRTPTKRPAPSISAYSSSPVSTPSKLPRPSSTPKSTPKRQRTSEAGLDDEKLSEKKGAVILNAGEHAHDNTEWMIHPRDKYKHSPSDPKYDPTSLFVPSDYLRGCTNGMKQWWAVKQQAFDCVLLMKVGKFYETYHMDADIVVKVCDLVYMKGETAHAGFPEAAYSKFSNQLVNANYRVARVEQTETPQQMKERNAVSEKKALVRREVCSIITPGVAGHGTVDKIYNQKDHRILCSIVEERKDESPEEEDLGKDEEKGKKMVQGGKNAAVVIGLCIVDTVFGDFYLGQFIDDDQRTALRTQLLRFLPTEFILHKNALHSRTIQLLRRECPSAMLSFVDPQSSFEPQHLLRLVKQNNLFDTDDDSMPKGEWPDLLEMIVKDREHPEPAFSQVLSALYLSSAYLHRCCVARLLMSQHKFYLIDNIDRERDQLVPFISNQLEEVPTQSNMILDAITLRNLDILPDPSNPSTNSLFQYIDHTVTPFGKRLLKEWLCKPLYQIDAINKRLDAVEELISKTHISQLITTSFKGIVDVDRLLSRLHDYCQSVILKAHPDNRAQYYEDKKYNTRKIKDFVQLIEVMKQILKTFKSVSESFSSEILRSLFTISSLDSSSSATNKLEFPDMTSVLDFFDHSFNHEVAIEQGIIMPKPGMDPELDKISMDLQSTQRNLENYLEEIRNRFHCQKIEYFGSNKDRFQLQFPESVCQSLGAMPKEFLLKSRKKGFKRFWTPYIQEQFARLQVLEDKKQTALKNCTATVFTKFYQHYDHWKQMVNCVATLDVLQSLAVASSVGDNRGDCARPLFVERGRGASAVLELQNSRHPCVINTFSHGDFIANDISLGGSAASCKIITGPNMGGKSTLLRQVAVSIILAQIGCFVPASYMRLSPVDRIFTRIGAQDRILSNQSTFYVELIETSLILSNCTEDSFLIIDELGRGTSTYDGSAIVYAVLKYLSHIKKCRLLFSTHYNFIITSFVNDPSISTGYMSYLLEQVNGQDRVTFLYKLVEGVCPESFGLNVARLSMIPESVLSRAKEVADMFNINLNLDSVTVKYFMMKHLQTKLKDENIREEDLHDFLTFVS</sequence>
<keyword evidence="11" id="KW-1185">Reference proteome</keyword>
<dbReference type="OrthoDB" id="10252754at2759"/>
<keyword evidence="2 6" id="KW-0547">Nucleotide-binding</keyword>
<dbReference type="InterPro" id="IPR017261">
    <property type="entry name" value="DNA_mismatch_repair_MutS/MSH"/>
</dbReference>
<evidence type="ECO:0000313" key="11">
    <source>
        <dbReference type="Proteomes" id="UP000008312"/>
    </source>
</evidence>
<organism evidence="10">
    <name type="scientific">Blastocystis hominis</name>
    <dbReference type="NCBI Taxonomy" id="12968"/>
    <lineage>
        <taxon>Eukaryota</taxon>
        <taxon>Sar</taxon>
        <taxon>Stramenopiles</taxon>
        <taxon>Bigyra</taxon>
        <taxon>Opalozoa</taxon>
        <taxon>Opalinata</taxon>
        <taxon>Blastocystidae</taxon>
        <taxon>Blastocystis</taxon>
    </lineage>
</organism>
<dbReference type="InterPro" id="IPR016151">
    <property type="entry name" value="DNA_mismatch_repair_MutS_N"/>
</dbReference>
<evidence type="ECO:0000256" key="7">
    <source>
        <dbReference type="RuleBase" id="RU003756"/>
    </source>
</evidence>
<dbReference type="SMART" id="SM00533">
    <property type="entry name" value="MUTSd"/>
    <property type="match status" value="1"/>
</dbReference>
<dbReference type="PANTHER" id="PTHR11361">
    <property type="entry name" value="DNA MISMATCH REPAIR PROTEIN MUTS FAMILY MEMBER"/>
    <property type="match status" value="1"/>
</dbReference>
<dbReference type="InterPro" id="IPR007696">
    <property type="entry name" value="DNA_mismatch_repair_MutS_core"/>
</dbReference>
<dbReference type="Pfam" id="PF05188">
    <property type="entry name" value="MutS_II"/>
    <property type="match status" value="1"/>
</dbReference>
<dbReference type="InterPro" id="IPR027417">
    <property type="entry name" value="P-loop_NTPase"/>
</dbReference>
<dbReference type="GO" id="GO:0006298">
    <property type="term" value="P:mismatch repair"/>
    <property type="evidence" value="ECO:0007669"/>
    <property type="project" value="InterPro"/>
</dbReference>
<dbReference type="GeneID" id="24921281"/>
<dbReference type="InterPro" id="IPR007861">
    <property type="entry name" value="DNA_mismatch_repair_MutS_clamp"/>
</dbReference>
<dbReference type="Gene3D" id="3.40.50.300">
    <property type="entry name" value="P-loop containing nucleotide triphosphate hydrolases"/>
    <property type="match status" value="1"/>
</dbReference>
<dbReference type="FunFam" id="1.10.1420.10:FF:000005">
    <property type="entry name" value="DNA mismatch repair protein"/>
    <property type="match status" value="1"/>
</dbReference>
<feature type="domain" description="DNA mismatch repair proteins mutS family" evidence="9">
    <location>
        <begin position="1112"/>
        <end position="1128"/>
    </location>
</feature>
<evidence type="ECO:0000256" key="4">
    <source>
        <dbReference type="ARBA" id="ARBA00022840"/>
    </source>
</evidence>
<dbReference type="GO" id="GO:0005524">
    <property type="term" value="F:ATP binding"/>
    <property type="evidence" value="ECO:0007669"/>
    <property type="project" value="UniProtKB-UniRule"/>
</dbReference>
<evidence type="ECO:0000256" key="5">
    <source>
        <dbReference type="ARBA" id="ARBA00023125"/>
    </source>
</evidence>
<dbReference type="Proteomes" id="UP000008312">
    <property type="component" value="Unassembled WGS sequence"/>
</dbReference>
<dbReference type="InterPro" id="IPR036187">
    <property type="entry name" value="DNA_mismatch_repair_MutS_sf"/>
</dbReference>
<reference evidence="10" key="1">
    <citation type="submission" date="2010-02" db="EMBL/GenBank/DDBJ databases">
        <title>Sequencing and annotation of the Blastocystis hominis genome.</title>
        <authorList>
            <person name="Wincker P."/>
        </authorList>
    </citation>
    <scope>NUCLEOTIDE SEQUENCE</scope>
    <source>
        <strain evidence="10">Singapore isolate B</strain>
    </source>
</reference>
<dbReference type="OMA" id="YWTPNIK"/>
<gene>
    <name evidence="10" type="ORF">GSBLH_T00004245001</name>
</gene>
<feature type="compositionally biased region" description="Polar residues" evidence="8">
    <location>
        <begin position="89"/>
        <end position="98"/>
    </location>
</feature>
<dbReference type="InterPro" id="IPR000432">
    <property type="entry name" value="DNA_mismatch_repair_MutS_C"/>
</dbReference>
<dbReference type="Gene3D" id="3.30.420.110">
    <property type="entry name" value="MutS, connector domain"/>
    <property type="match status" value="1"/>
</dbReference>
<keyword evidence="3 6" id="KW-0227">DNA damage</keyword>
<dbReference type="SUPFAM" id="SSF48334">
    <property type="entry name" value="DNA repair protein MutS, domain III"/>
    <property type="match status" value="1"/>
</dbReference>
<evidence type="ECO:0000256" key="2">
    <source>
        <dbReference type="ARBA" id="ARBA00022741"/>
    </source>
</evidence>
<name>D8M8Y2_BLAHO</name>
<dbReference type="GO" id="GO:0032301">
    <property type="term" value="C:MutSalpha complex"/>
    <property type="evidence" value="ECO:0007669"/>
    <property type="project" value="TreeGrafter"/>
</dbReference>
<dbReference type="Pfam" id="PF05190">
    <property type="entry name" value="MutS_IV"/>
    <property type="match status" value="1"/>
</dbReference>
<dbReference type="InterPro" id="IPR045076">
    <property type="entry name" value="MutS"/>
</dbReference>
<dbReference type="Gene3D" id="3.40.1170.10">
    <property type="entry name" value="DNA repair protein MutS, domain I"/>
    <property type="match status" value="1"/>
</dbReference>
<evidence type="ECO:0000256" key="6">
    <source>
        <dbReference type="PIRNR" id="PIRNR037677"/>
    </source>
</evidence>
<dbReference type="Pfam" id="PF01624">
    <property type="entry name" value="MutS_I"/>
    <property type="match status" value="1"/>
</dbReference>
<dbReference type="InterPro" id="IPR007860">
    <property type="entry name" value="DNA_mmatch_repair_MutS_con_dom"/>
</dbReference>
<feature type="compositionally biased region" description="Basic and acidic residues" evidence="8">
    <location>
        <begin position="72"/>
        <end position="88"/>
    </location>
</feature>
<feature type="region of interest" description="Disordered" evidence="8">
    <location>
        <begin position="46"/>
        <end position="244"/>
    </location>
</feature>
<dbReference type="FunCoup" id="D8M8Y2">
    <property type="interactions" value="384"/>
</dbReference>
<feature type="compositionally biased region" description="Low complexity" evidence="8">
    <location>
        <begin position="198"/>
        <end position="225"/>
    </location>
</feature>
<dbReference type="Pfam" id="PF00488">
    <property type="entry name" value="MutS_V"/>
    <property type="match status" value="1"/>
</dbReference>
<keyword evidence="4 6" id="KW-0067">ATP-binding</keyword>
<evidence type="ECO:0000256" key="1">
    <source>
        <dbReference type="ARBA" id="ARBA00006271"/>
    </source>
</evidence>
<keyword evidence="5 6" id="KW-0238">DNA-binding</keyword>
<evidence type="ECO:0000259" key="9">
    <source>
        <dbReference type="PROSITE" id="PS00486"/>
    </source>
</evidence>
<dbReference type="PIRSF" id="PIRSF037677">
    <property type="entry name" value="DNA_mis_repair_Msh6"/>
    <property type="match status" value="1"/>
</dbReference>
<evidence type="ECO:0000313" key="10">
    <source>
        <dbReference type="EMBL" id="CBK24521.2"/>
    </source>
</evidence>
<dbReference type="InterPro" id="IPR036678">
    <property type="entry name" value="MutS_con_dom_sf"/>
</dbReference>
<keyword evidence="6 7" id="KW-0234">DNA repair</keyword>
<dbReference type="RefSeq" id="XP_012898569.1">
    <property type="nucleotide sequence ID" value="XM_013043115.1"/>
</dbReference>
<comment type="similarity">
    <text evidence="1 6 7">Belongs to the DNA mismatch repair MutS family.</text>
</comment>
<evidence type="ECO:0000256" key="3">
    <source>
        <dbReference type="ARBA" id="ARBA00022763"/>
    </source>
</evidence>
<proteinExistence type="inferred from homology"/>
<dbReference type="SUPFAM" id="SSF52540">
    <property type="entry name" value="P-loop containing nucleoside triphosphate hydrolases"/>
    <property type="match status" value="1"/>
</dbReference>
<dbReference type="InterPro" id="IPR007695">
    <property type="entry name" value="DNA_mismatch_repair_MutS-lik_N"/>
</dbReference>
<dbReference type="SMART" id="SM00534">
    <property type="entry name" value="MUTSac"/>
    <property type="match status" value="1"/>
</dbReference>
<dbReference type="SUPFAM" id="SSF55271">
    <property type="entry name" value="DNA repair protein MutS, domain I"/>
    <property type="match status" value="1"/>
</dbReference>
<dbReference type="Pfam" id="PF05192">
    <property type="entry name" value="MutS_III"/>
    <property type="match status" value="1"/>
</dbReference>
<dbReference type="EMBL" id="FN668688">
    <property type="protein sequence ID" value="CBK24521.2"/>
    <property type="molecule type" value="Genomic_DNA"/>
</dbReference>
<dbReference type="PROSITE" id="PS00486">
    <property type="entry name" value="DNA_MISMATCH_REPAIR_2"/>
    <property type="match status" value="1"/>
</dbReference>
<comment type="function">
    <text evidence="6 7">Component of the post-replicative DNA mismatch repair system (MMR).</text>
</comment>
<dbReference type="InParanoid" id="D8M8Y2"/>
<evidence type="ECO:0000256" key="8">
    <source>
        <dbReference type="SAM" id="MobiDB-lite"/>
    </source>
</evidence>
<accession>D8M8Y2</accession>
<dbReference type="GO" id="GO:0030983">
    <property type="term" value="F:mismatched DNA binding"/>
    <property type="evidence" value="ECO:0007669"/>
    <property type="project" value="UniProtKB-UniRule"/>
</dbReference>
<feature type="compositionally biased region" description="Basic and acidic residues" evidence="8">
    <location>
        <begin position="46"/>
        <end position="62"/>
    </location>
</feature>